<comment type="caution">
    <text evidence="3">The sequence shown here is derived from an EMBL/GenBank/DDBJ whole genome shotgun (WGS) entry which is preliminary data.</text>
</comment>
<sequence>MKKNHALAGYFLIGIGAYFLLKQLHVPILTDFYTWPTLLMIIGIVFLLYSHSSKDYQHLFTGTLLLGLGLHFHGLKNYSFWPHHWAMYLLIVGIAFLARALKTKSGYLPGILLCVISLPLILSWQLPLWFQPVYHVLELLEIYWPVLLIIIGIYILIRKK</sequence>
<organism evidence="3 4">
    <name type="scientific">Tigheibacillus jepli</name>
    <dbReference type="NCBI Taxonomy" id="3035914"/>
    <lineage>
        <taxon>Bacteria</taxon>
        <taxon>Bacillati</taxon>
        <taxon>Bacillota</taxon>
        <taxon>Bacilli</taxon>
        <taxon>Bacillales</taxon>
        <taxon>Bacillaceae</taxon>
        <taxon>Tigheibacillus</taxon>
    </lineage>
</organism>
<gene>
    <name evidence="3" type="ORF">P5G51_008495</name>
</gene>
<feature type="transmembrane region" description="Helical" evidence="1">
    <location>
        <begin position="32"/>
        <end position="49"/>
    </location>
</feature>
<accession>A0ABU5CHX1</accession>
<evidence type="ECO:0000259" key="2">
    <source>
        <dbReference type="Pfam" id="PF22570"/>
    </source>
</evidence>
<name>A0ABU5CHX1_9BACI</name>
<evidence type="ECO:0000313" key="3">
    <source>
        <dbReference type="EMBL" id="MDY0405432.1"/>
    </source>
</evidence>
<feature type="transmembrane region" description="Helical" evidence="1">
    <location>
        <begin position="80"/>
        <end position="98"/>
    </location>
</feature>
<dbReference type="InterPro" id="IPR054331">
    <property type="entry name" value="LiaF_TM"/>
</dbReference>
<proteinExistence type="predicted"/>
<feature type="transmembrane region" description="Helical" evidence="1">
    <location>
        <begin position="110"/>
        <end position="130"/>
    </location>
</feature>
<keyword evidence="1" id="KW-0812">Transmembrane</keyword>
<evidence type="ECO:0000256" key="1">
    <source>
        <dbReference type="SAM" id="Phobius"/>
    </source>
</evidence>
<keyword evidence="1" id="KW-1133">Transmembrane helix</keyword>
<dbReference type="EMBL" id="JAROCA020000001">
    <property type="protein sequence ID" value="MDY0405432.1"/>
    <property type="molecule type" value="Genomic_DNA"/>
</dbReference>
<feature type="domain" description="LiaF transmembrane" evidence="2">
    <location>
        <begin position="8"/>
        <end position="101"/>
    </location>
</feature>
<dbReference type="RefSeq" id="WP_306065534.1">
    <property type="nucleotide sequence ID" value="NZ_JAROCA020000001.1"/>
</dbReference>
<dbReference type="Pfam" id="PF22570">
    <property type="entry name" value="LiaF-TM"/>
    <property type="match status" value="1"/>
</dbReference>
<keyword evidence="4" id="KW-1185">Reference proteome</keyword>
<reference evidence="3 4" key="1">
    <citation type="submission" date="2023-10" db="EMBL/GenBank/DDBJ databases">
        <title>179-bfca-hs.</title>
        <authorList>
            <person name="Miliotis G."/>
            <person name="Sengupta P."/>
            <person name="Hameed A."/>
            <person name="Chuvochina M."/>
            <person name="Mcdonagh F."/>
            <person name="Simpson A.C."/>
            <person name="Singh N.K."/>
            <person name="Rekha P.D."/>
            <person name="Raman K."/>
            <person name="Hugenholtz P."/>
            <person name="Venkateswaran K."/>
        </authorList>
    </citation>
    <scope>NUCLEOTIDE SEQUENCE [LARGE SCALE GENOMIC DNA]</scope>
    <source>
        <strain evidence="3 4">179-BFC-A-HS</strain>
    </source>
</reference>
<feature type="transmembrane region" description="Helical" evidence="1">
    <location>
        <begin position="56"/>
        <end position="74"/>
    </location>
</feature>
<keyword evidence="1" id="KW-0472">Membrane</keyword>
<feature type="transmembrane region" description="Helical" evidence="1">
    <location>
        <begin position="7"/>
        <end position="26"/>
    </location>
</feature>
<dbReference type="Proteomes" id="UP001228376">
    <property type="component" value="Unassembled WGS sequence"/>
</dbReference>
<evidence type="ECO:0000313" key="4">
    <source>
        <dbReference type="Proteomes" id="UP001228376"/>
    </source>
</evidence>
<protein>
    <submittedName>
        <fullName evidence="3">DUF5668 domain-containing protein</fullName>
    </submittedName>
</protein>
<feature type="transmembrane region" description="Helical" evidence="1">
    <location>
        <begin position="142"/>
        <end position="157"/>
    </location>
</feature>